<gene>
    <name evidence="3" type="ORF">BN938_1641</name>
</gene>
<feature type="domain" description="Sialate O-acetylesterase" evidence="2">
    <location>
        <begin position="73"/>
        <end position="306"/>
    </location>
</feature>
<dbReference type="PANTHER" id="PTHR22901">
    <property type="entry name" value="SIALATE O-ACETYLESTERASE"/>
    <property type="match status" value="1"/>
</dbReference>
<dbReference type="SUPFAM" id="SSF52266">
    <property type="entry name" value="SGNH hydrolase"/>
    <property type="match status" value="1"/>
</dbReference>
<dbReference type="Gene3D" id="3.40.50.1110">
    <property type="entry name" value="SGNH hydrolase"/>
    <property type="match status" value="1"/>
</dbReference>
<dbReference type="HOGENOM" id="CLU_015150_4_0_10"/>
<dbReference type="InterPro" id="IPR036514">
    <property type="entry name" value="SGNH_hydro_sf"/>
</dbReference>
<dbReference type="AlphaFoldDB" id="A0A060R8C4"/>
<keyword evidence="1" id="KW-0378">Hydrolase</keyword>
<dbReference type="Proteomes" id="UP000027616">
    <property type="component" value="Chromosome I"/>
</dbReference>
<dbReference type="eggNOG" id="COG1649">
    <property type="taxonomic scope" value="Bacteria"/>
</dbReference>
<proteinExistence type="predicted"/>
<dbReference type="STRING" id="1433126.BN938_1641"/>
<dbReference type="InterPro" id="IPR005181">
    <property type="entry name" value="SASA"/>
</dbReference>
<evidence type="ECO:0000313" key="4">
    <source>
        <dbReference type="Proteomes" id="UP000027616"/>
    </source>
</evidence>
<dbReference type="Pfam" id="PF03629">
    <property type="entry name" value="SASA"/>
    <property type="match status" value="1"/>
</dbReference>
<organism evidence="3 4">
    <name type="scientific">Mucinivorans hirudinis</name>
    <dbReference type="NCBI Taxonomy" id="1433126"/>
    <lineage>
        <taxon>Bacteria</taxon>
        <taxon>Pseudomonadati</taxon>
        <taxon>Bacteroidota</taxon>
        <taxon>Bacteroidia</taxon>
        <taxon>Bacteroidales</taxon>
        <taxon>Rikenellaceae</taxon>
        <taxon>Mucinivorans</taxon>
    </lineage>
</organism>
<dbReference type="GO" id="GO:0005975">
    <property type="term" value="P:carbohydrate metabolic process"/>
    <property type="evidence" value="ECO:0007669"/>
    <property type="project" value="TreeGrafter"/>
</dbReference>
<dbReference type="PATRIC" id="fig|1433126.3.peg.1618"/>
<evidence type="ECO:0000313" key="3">
    <source>
        <dbReference type="EMBL" id="CDN31721.1"/>
    </source>
</evidence>
<name>A0A060R8C4_9BACT</name>
<sequence length="428" mass="47738">MVLQQNAQVPIWGTSAPMQQVTIIASWNTKDTIRTISDNMGEWRAVLKTPKADLAAHTIRCNDLKISNVMLGEVWLCSGQSNMEWNVNRGILNGEQEAAAATYPYIRICRVPLRASNTPQNLVDVKWESCTPESMRATSAVGFFFARSLYKELNVPIGIISSAWGGTPAEVWIPEEFFTPDMLKNAVTETNNWRPNKPAKAYNQMIHPLVPFTLAGVIWYQGESNRVWAAHYDNLMKVLIGSWRKLFGNAKLPFYFVQIAPFNYAQNKDTYAAELREAQQKTADELANTGMVVVSDLVDDVRNIHPINKQDVGARLSKFALAEVYGKDVKDYKSPTFRSMTVRSDRALITFNNPTARLICTGSKIEGFVIAGADGVFVPADAKIVGNQIEVWAKGIEKPTQVRYCFDDTTCGNLKTEAGLPVAPFRSK</sequence>
<evidence type="ECO:0000256" key="1">
    <source>
        <dbReference type="ARBA" id="ARBA00022801"/>
    </source>
</evidence>
<reference evidence="3 4" key="1">
    <citation type="journal article" date="2015" name="Genome Announc.">
        <title>Complete Genome Sequence of the Novel Leech Symbiont Mucinivorans hirudinis M3T.</title>
        <authorList>
            <person name="Nelson M.C."/>
            <person name="Bomar L."/>
            <person name="Graf J."/>
        </authorList>
    </citation>
    <scope>NUCLEOTIDE SEQUENCE [LARGE SCALE GENOMIC DNA]</scope>
    <source>
        <strain evidence="4">M3</strain>
    </source>
</reference>
<dbReference type="GO" id="GO:0001681">
    <property type="term" value="F:sialate O-acetylesterase activity"/>
    <property type="evidence" value="ECO:0007669"/>
    <property type="project" value="InterPro"/>
</dbReference>
<evidence type="ECO:0000259" key="2">
    <source>
        <dbReference type="Pfam" id="PF03629"/>
    </source>
</evidence>
<dbReference type="KEGG" id="rbc:BN938_1641"/>
<dbReference type="EMBL" id="HG934468">
    <property type="protein sequence ID" value="CDN31721.1"/>
    <property type="molecule type" value="Genomic_DNA"/>
</dbReference>
<keyword evidence="4" id="KW-1185">Reference proteome</keyword>
<protein>
    <submittedName>
        <fullName evidence="3">Sialic acid-specific 9-O-acetylesterase</fullName>
    </submittedName>
</protein>
<dbReference type="PANTHER" id="PTHR22901:SF0">
    <property type="entry name" value="SIALATE O-ACETYLESTERASE"/>
    <property type="match status" value="1"/>
</dbReference>
<dbReference type="InterPro" id="IPR039329">
    <property type="entry name" value="SIAE"/>
</dbReference>
<accession>A0A060R8C4</accession>